<protein>
    <submittedName>
        <fullName evidence="7">Uncharacterized protein</fullName>
    </submittedName>
</protein>
<feature type="compositionally biased region" description="Polar residues" evidence="5">
    <location>
        <begin position="1066"/>
        <end position="1076"/>
    </location>
</feature>
<feature type="region of interest" description="Disordered" evidence="5">
    <location>
        <begin position="1"/>
        <end position="215"/>
    </location>
</feature>
<keyword evidence="4 6" id="KW-0472">Membrane</keyword>
<evidence type="ECO:0000256" key="2">
    <source>
        <dbReference type="ARBA" id="ARBA00022692"/>
    </source>
</evidence>
<dbReference type="GO" id="GO:0000287">
    <property type="term" value="F:magnesium ion binding"/>
    <property type="evidence" value="ECO:0007669"/>
    <property type="project" value="TreeGrafter"/>
</dbReference>
<comment type="caution">
    <text evidence="7">The sequence shown here is derived from an EMBL/GenBank/DDBJ whole genome shotgun (WGS) entry which is preliminary data.</text>
</comment>
<dbReference type="STRING" id="29845.A0A1V6S301"/>
<dbReference type="InterPro" id="IPR045863">
    <property type="entry name" value="CorA_TM1_TM2"/>
</dbReference>
<dbReference type="SUPFAM" id="SSF144083">
    <property type="entry name" value="Magnesium transport protein CorA, transmembrane region"/>
    <property type="match status" value="1"/>
</dbReference>
<keyword evidence="8" id="KW-1185">Reference proteome</keyword>
<feature type="compositionally biased region" description="Basic and acidic residues" evidence="5">
    <location>
        <begin position="76"/>
        <end position="103"/>
    </location>
</feature>
<evidence type="ECO:0000313" key="7">
    <source>
        <dbReference type="EMBL" id="OQE08109.1"/>
    </source>
</evidence>
<gene>
    <name evidence="7" type="ORF">PENVUL_c011G07769</name>
</gene>
<sequence length="1403" mass="159897">MTSSVSIESTSPHASYHSFSDDEGSSGDQSGVHVASETGIENEDYDPAWADVQYPDELKPSRSTTSETGIEYEDYEDRRARVQYHTDELKPSRSATREREYTPRQRRPVRRQRDPPITIDDHENPGPDSSDDEVDSSDELYTPSESTDPEYSFLDPPDRRARNTASSNPRIRRRTFSNNSPDYYPDVPLPGRPSWAGQSPERVRNSYAPPKNVEDPLRSLSVTVSLRSTNGEQWTDVNHPMARPWMQARSALARGSKTEYLVIRAADHYAEDVDDSMITLVCYDGDAPKKNEFVQMRWLHLQQAASDLQIFEDLVLHCPHVDSSLKSVALALLRDRRHPPGLSSVEGAPREYINRYDYRDNHGVWNGQSVTFINVPFFTMKKRSQLVPGQTTSNAAVPIRYHTYRDHGIIDWDISTSSTRSSFIGADSGDELCVTYLWCLLLGSDTIVTCGDISISDLLASSVTIDKKSNARQPCAIRIVDPDSRYFYLVIELPLPYFEFMKHASNIARLPNEKTTNANFKLLTEDHDLLTPERWVDLMEREDLVSLQLLLIRNGAYSDESDDSDDEIRTVKTHRSNQRLFKRGNDSTGKVVNDVQNVLHSKHYIIDSASETEGSGAEVADRAQQTTAEKPVGTNSSFSSKPSKPKAPSFTKAGSNRERGVHFADDIRVCESEDTIPVESIGSLDPPPSASEPLVTHPFFTWNVVSYSTTRASDGQSHVKVYHLLNQVDKAMGRKRQRIHKYLYRRGFECTLQELERRHPYLMSSPTQLPETGKDRPDGTGGCPDGAKGEIFHTILEGSHDMEAARHRIAWDGIVRDNLRPLLSLSKAIAQTFVPADMEVVHRCWKKLWGSLDRILRCIEIHYKLSHESAEYIVNSKMLSSFAVTDVLGNTEEGALSCVDCEGGTRYNNLQKALDHLHEKHSQCRSCDKSKRFYDDPCTVWVKVTMFGKRRKVLDSLSDRLSRLREFVQYLESLQRCVMDLQFSVQYAGNNGIDQDVTSRLPFLPSILVRGFEEFLLSSISLAHYLSRSGFSGRVLTLKRHFPRHESSHNPSQYSSYSRANSSARTGSRYSNTYGDSNGTPGSFSYSLSDVIDTQSCSMREATSRLKQARRDLVLLSTTTSQTGSVKLTSIGPEFLMTIILSNLNTHVNGKKTNLIQMYNRRMMKIANKTTTNPQRRLFLELYGLEDDVSAIRNVMWQQRTALANYDRVLDPNSFRVTTKARRTLYEVEHDFIEKEQTRLDVQIMQSGNLLRGVGYYRDRIKQHIEIMEEGHGKAIRVFTFVTAFFLPLSFCTSFMGMNTTDIRDTNFDQTIFWEIAIPLTIVIVTLAFLYGYKWDDIYEYGIEWREERSRKRAQKRARKLAEKYKEGDEQPRWQVLGEKLKMGRRRILRPGKNWKHDSGAFA</sequence>
<dbReference type="GO" id="GO:0015095">
    <property type="term" value="F:magnesium ion transmembrane transporter activity"/>
    <property type="evidence" value="ECO:0007669"/>
    <property type="project" value="TreeGrafter"/>
</dbReference>
<name>A0A1V6S301_9EURO</name>
<proteinExistence type="predicted"/>
<feature type="compositionally biased region" description="Basic and acidic residues" evidence="5">
    <location>
        <begin position="111"/>
        <end position="125"/>
    </location>
</feature>
<accession>A0A1V6S301</accession>
<feature type="region of interest" description="Disordered" evidence="5">
    <location>
        <begin position="609"/>
        <end position="658"/>
    </location>
</feature>
<keyword evidence="2 6" id="KW-0812">Transmembrane</keyword>
<dbReference type="GO" id="GO:0015087">
    <property type="term" value="F:cobalt ion transmembrane transporter activity"/>
    <property type="evidence" value="ECO:0007669"/>
    <property type="project" value="TreeGrafter"/>
</dbReference>
<feature type="region of interest" description="Disordered" evidence="5">
    <location>
        <begin position="1043"/>
        <end position="1076"/>
    </location>
</feature>
<keyword evidence="3 6" id="KW-1133">Transmembrane helix</keyword>
<evidence type="ECO:0000256" key="6">
    <source>
        <dbReference type="SAM" id="Phobius"/>
    </source>
</evidence>
<dbReference type="GO" id="GO:0050897">
    <property type="term" value="F:cobalt ion binding"/>
    <property type="evidence" value="ECO:0007669"/>
    <property type="project" value="TreeGrafter"/>
</dbReference>
<organism evidence="7 8">
    <name type="scientific">Penicillium vulpinum</name>
    <dbReference type="NCBI Taxonomy" id="29845"/>
    <lineage>
        <taxon>Eukaryota</taxon>
        <taxon>Fungi</taxon>
        <taxon>Dikarya</taxon>
        <taxon>Ascomycota</taxon>
        <taxon>Pezizomycotina</taxon>
        <taxon>Eurotiomycetes</taxon>
        <taxon>Eurotiomycetidae</taxon>
        <taxon>Eurotiales</taxon>
        <taxon>Aspergillaceae</taxon>
        <taxon>Penicillium</taxon>
    </lineage>
</organism>
<reference evidence="8" key="1">
    <citation type="journal article" date="2017" name="Nat. Microbiol.">
        <title>Global analysis of biosynthetic gene clusters reveals vast potential of secondary metabolite production in Penicillium species.</title>
        <authorList>
            <person name="Nielsen J.C."/>
            <person name="Grijseels S."/>
            <person name="Prigent S."/>
            <person name="Ji B."/>
            <person name="Dainat J."/>
            <person name="Nielsen K.F."/>
            <person name="Frisvad J.C."/>
            <person name="Workman M."/>
            <person name="Nielsen J."/>
        </authorList>
    </citation>
    <scope>NUCLEOTIDE SEQUENCE [LARGE SCALE GENOMIC DNA]</scope>
    <source>
        <strain evidence="8">IBT 29486</strain>
    </source>
</reference>
<dbReference type="PANTHER" id="PTHR46494">
    <property type="entry name" value="CORA FAMILY METAL ION TRANSPORTER (EUROFUNG)"/>
    <property type="match status" value="1"/>
</dbReference>
<feature type="compositionally biased region" description="Acidic residues" evidence="5">
    <location>
        <begin position="129"/>
        <end position="138"/>
    </location>
</feature>
<feature type="region of interest" description="Disordered" evidence="5">
    <location>
        <begin position="763"/>
        <end position="784"/>
    </location>
</feature>
<feature type="compositionally biased region" description="Low complexity" evidence="5">
    <location>
        <begin position="1049"/>
        <end position="1065"/>
    </location>
</feature>
<feature type="transmembrane region" description="Helical" evidence="6">
    <location>
        <begin position="1312"/>
        <end position="1333"/>
    </location>
</feature>
<feature type="compositionally biased region" description="Polar residues" evidence="5">
    <location>
        <begin position="1"/>
        <end position="13"/>
    </location>
</feature>
<evidence type="ECO:0000256" key="3">
    <source>
        <dbReference type="ARBA" id="ARBA00022989"/>
    </source>
</evidence>
<feature type="transmembrane region" description="Helical" evidence="6">
    <location>
        <begin position="1278"/>
        <end position="1300"/>
    </location>
</feature>
<evidence type="ECO:0000256" key="5">
    <source>
        <dbReference type="SAM" id="MobiDB-lite"/>
    </source>
</evidence>
<dbReference type="Proteomes" id="UP000191518">
    <property type="component" value="Unassembled WGS sequence"/>
</dbReference>
<dbReference type="Gene3D" id="1.20.58.340">
    <property type="entry name" value="Magnesium transport protein CorA, transmembrane region"/>
    <property type="match status" value="1"/>
</dbReference>
<dbReference type="EMBL" id="MDYP01000011">
    <property type="protein sequence ID" value="OQE08109.1"/>
    <property type="molecule type" value="Genomic_DNA"/>
</dbReference>
<dbReference type="GO" id="GO:0005886">
    <property type="term" value="C:plasma membrane"/>
    <property type="evidence" value="ECO:0007669"/>
    <property type="project" value="UniProtKB-SubCell"/>
</dbReference>
<evidence type="ECO:0000256" key="1">
    <source>
        <dbReference type="ARBA" id="ARBA00004651"/>
    </source>
</evidence>
<dbReference type="Pfam" id="PF01544">
    <property type="entry name" value="CorA"/>
    <property type="match status" value="1"/>
</dbReference>
<evidence type="ECO:0000313" key="8">
    <source>
        <dbReference type="Proteomes" id="UP000191518"/>
    </source>
</evidence>
<comment type="subcellular location">
    <subcellularLocation>
        <location evidence="1">Cell membrane</location>
        <topology evidence="1">Multi-pass membrane protein</topology>
    </subcellularLocation>
</comment>
<dbReference type="PANTHER" id="PTHR46494:SF1">
    <property type="entry name" value="CORA FAMILY METAL ION TRANSPORTER (EUROFUNG)"/>
    <property type="match status" value="1"/>
</dbReference>
<feature type="compositionally biased region" description="Low complexity" evidence="5">
    <location>
        <begin position="636"/>
        <end position="650"/>
    </location>
</feature>
<evidence type="ECO:0000256" key="4">
    <source>
        <dbReference type="ARBA" id="ARBA00023136"/>
    </source>
</evidence>
<dbReference type="InterPro" id="IPR002523">
    <property type="entry name" value="MgTranspt_CorA/ZnTranspt_ZntB"/>
</dbReference>